<keyword evidence="2 8" id="KW-0378">Hydrolase</keyword>
<dbReference type="InterPro" id="IPR027417">
    <property type="entry name" value="P-loop_NTPase"/>
</dbReference>
<evidence type="ECO:0000256" key="1">
    <source>
        <dbReference type="ARBA" id="ARBA00022741"/>
    </source>
</evidence>
<gene>
    <name evidence="8" type="ORF">BCV69DRAFT_282932</name>
</gene>
<reference evidence="8 9" key="1">
    <citation type="journal article" date="2018" name="Mol. Biol. Evol.">
        <title>Broad Genomic Sampling Reveals a Smut Pathogenic Ancestry of the Fungal Clade Ustilaginomycotina.</title>
        <authorList>
            <person name="Kijpornyongpan T."/>
            <person name="Mondo S.J."/>
            <person name="Barry K."/>
            <person name="Sandor L."/>
            <person name="Lee J."/>
            <person name="Lipzen A."/>
            <person name="Pangilinan J."/>
            <person name="LaButti K."/>
            <person name="Hainaut M."/>
            <person name="Henrissat B."/>
            <person name="Grigoriev I.V."/>
            <person name="Spatafora J.W."/>
            <person name="Aime M.C."/>
        </authorList>
    </citation>
    <scope>NUCLEOTIDE SEQUENCE [LARGE SCALE GENOMIC DNA]</scope>
    <source>
        <strain evidence="8 9">MCA 4718</strain>
    </source>
</reference>
<feature type="region of interest" description="Disordered" evidence="5">
    <location>
        <begin position="545"/>
        <end position="584"/>
    </location>
</feature>
<dbReference type="PANTHER" id="PTHR44533">
    <property type="entry name" value="DEAD/H RNA HELICASE, PUTATIVE-RELATED"/>
    <property type="match status" value="1"/>
</dbReference>
<dbReference type="InterPro" id="IPR052431">
    <property type="entry name" value="SKI2_subfamily_helicases"/>
</dbReference>
<dbReference type="PROSITE" id="PS51194">
    <property type="entry name" value="HELICASE_CTER"/>
    <property type="match status" value="1"/>
</dbReference>
<dbReference type="InterPro" id="IPR055124">
    <property type="entry name" value="PIN-like_DDX60"/>
</dbReference>
<dbReference type="InterPro" id="IPR011545">
    <property type="entry name" value="DEAD/DEAH_box_helicase_dom"/>
</dbReference>
<evidence type="ECO:0000259" key="6">
    <source>
        <dbReference type="PROSITE" id="PS51192"/>
    </source>
</evidence>
<dbReference type="STRING" id="1684307.A0A316U674"/>
<proteinExistence type="predicted"/>
<dbReference type="GO" id="GO:0003676">
    <property type="term" value="F:nucleic acid binding"/>
    <property type="evidence" value="ECO:0007669"/>
    <property type="project" value="InterPro"/>
</dbReference>
<dbReference type="PANTHER" id="PTHR44533:SF4">
    <property type="entry name" value="DEAD_H RNA HELICASE, PUTATIVE-RELATED"/>
    <property type="match status" value="1"/>
</dbReference>
<dbReference type="Pfam" id="PF23002">
    <property type="entry name" value="PIN-like_DDX60"/>
    <property type="match status" value="1"/>
</dbReference>
<dbReference type="GO" id="GO:0016787">
    <property type="term" value="F:hydrolase activity"/>
    <property type="evidence" value="ECO:0007669"/>
    <property type="project" value="UniProtKB-KW"/>
</dbReference>
<dbReference type="GeneID" id="37014260"/>
<dbReference type="PROSITE" id="PS51192">
    <property type="entry name" value="HELICASE_ATP_BIND_1"/>
    <property type="match status" value="1"/>
</dbReference>
<dbReference type="EMBL" id="KZ819327">
    <property type="protein sequence ID" value="PWN20712.1"/>
    <property type="molecule type" value="Genomic_DNA"/>
</dbReference>
<organism evidence="8 9">
    <name type="scientific">Pseudomicrostroma glucosiphilum</name>
    <dbReference type="NCBI Taxonomy" id="1684307"/>
    <lineage>
        <taxon>Eukaryota</taxon>
        <taxon>Fungi</taxon>
        <taxon>Dikarya</taxon>
        <taxon>Basidiomycota</taxon>
        <taxon>Ustilaginomycotina</taxon>
        <taxon>Exobasidiomycetes</taxon>
        <taxon>Microstromatales</taxon>
        <taxon>Microstromatales incertae sedis</taxon>
        <taxon>Pseudomicrostroma</taxon>
    </lineage>
</organism>
<evidence type="ECO:0000256" key="5">
    <source>
        <dbReference type="SAM" id="MobiDB-lite"/>
    </source>
</evidence>
<dbReference type="Proteomes" id="UP000245942">
    <property type="component" value="Unassembled WGS sequence"/>
</dbReference>
<name>A0A316U674_9BASI</name>
<feature type="region of interest" description="Disordered" evidence="5">
    <location>
        <begin position="1200"/>
        <end position="1223"/>
    </location>
</feature>
<dbReference type="OrthoDB" id="2320933at2759"/>
<dbReference type="SUPFAM" id="SSF52540">
    <property type="entry name" value="P-loop containing nucleoside triphosphate hydrolases"/>
    <property type="match status" value="1"/>
</dbReference>
<evidence type="ECO:0000313" key="9">
    <source>
        <dbReference type="Proteomes" id="UP000245942"/>
    </source>
</evidence>
<evidence type="ECO:0000256" key="4">
    <source>
        <dbReference type="ARBA" id="ARBA00022840"/>
    </source>
</evidence>
<keyword evidence="3" id="KW-0347">Helicase</keyword>
<sequence length="1810" mass="199128">MATIKQPSDFQKLEELLAKRPDAAQPLSDITSTEELGSVLASRWYITSVVKPVIVDLVAEFAGQEKTALDGDSLLMLCYETAAAMSPDAEQVGVQPLVATYLAERYLLQLVKAKLNFTIVWFEDRAWINLASKAASSKRFARCVIQSHLKNHCADIPQAYFSSISSPEWRRWLELERPYAILATDGASSEHGNKTVEAADTYAMAQHISGGMGVKDLAEGVSVALISNDMFEDHKILCFLIVSTPLARHAIKLQAEGYQRLASALETQQERYQVGDRPHKAASWSDSLDATPAENIALLGAENPQASEENRIALLLQALLLKALPLDSRALNADVTSIDREAQDFLAGALDHGTRSLSAREDDAEVPADLIDPRLFAFCVSRQAAILQALPQPLKERLRLLCQTVGISDLPGLSSDMPSPTLSQGESRKRSLLLPYQSPADLQLPELSTRSDAATISEPSTFLPRLSATGERSLLEKADPLHFYNRPGRETKAPRDAHGRIINKLQAKQFRANQRYASWVTAYAQSLLGSSGLIRQAITEGPLVRLDDKKAGKPQQQPKQPAAKKLSKKEQIIAQNQKDKSTKASAQVDRKLTYLVEELQIGSAVSKFDSADLPMVKDRRRQIGTLAGYIAGAASPAQARDLILLRVRLALEAWVAACSISDREKSQCFDLAVMCFTDIAKILSTTPGEGFDEHERALLCSCGQASRVLGVQSVFGPSHAGLEKVWDEVEEKKGKPKKGEFAFDVNWPKASKKYSVGDPLEFQLKHCGDVMTRELDSKEDRRVTGFKPDAWQRDVLDAVDARDDTLVVAPTSAGKTFIAFYCVEKALRESSDAVVVYIAPSKALVNQIAAELEARYTKNYGTSERTIWAISSGDFDVHNPLKAQVLVASPSVLHKMCLNTEVAASWLPRVKTVIMDEIHSLTDLELGPIWQQLLAFVPCPIIALSATVGNVDEFGQWLKQVREQQGQKVAIVQHSTRYSDLKKHVYVPASSTVEPFKGISKQVGPSPFLPLHPFTALRPAGSTIPSDLEMTPAEQLQLVRAMQATSNAQYQIDDSLDPGRFFANIVGPVTRANTLAYQEALRAAVKDWMARDDSRNPGSPFLALLDALESGLQKRIDEVNKAWPATMSHIDFQRENLLPFLGNLENQKLMPALLFDFNRDDVETLGMHLVAELVKQEDNYKAHNKAWQAKLEEWDQWKTDEPDRRKAEERKMKALKGKKDAEAAKKDARATDVGWQASFDPDAPLADFTFANEKCGLALEDIVVDVEKLNIAQWMKDGLIRGVAIHHVSLPTSYRQIVERWYRKGWLRVVICTGSLALGINMPARTSVFVGDHTQLDALQYRQAAGRAGRRGMDLTGNVVFYGIPWTKVQRLLTSKLPALDCDLPTSATLYLRLHQLLADPSSRQAGERMAKAAVRLENPPSRQEELPLAHQFRVSVEFLRRFGVVGTEGQPLTLAGITSYLASNEPANLAFVELLRSGTLYNVAFSASVDRVAAVDEMVVILSHLFASRKSNPTRRFAAGERPLPPLPQEARKVLGALHDQAVNAYLNFTASVKNSAEQVMDDSKLPLSAVSFGGSPDDVGIVSPDSRKSRVSQSSFAAMAGSSEALSAELGLVQAGSSISHRVVPFFERILDPSPKNAYVLDFFRHGHLQSLSDDSGLPGETFAWAALNDFWHVLLSLRSVLEILLKTASRSKGREGTATGASSEADWEESTGFYYDEEGDADPEDDAQRTDSGIAGSQMSGLGAGASGGKVVPVSQGPDIRTKSGKKVDPIKPPIEVPNKHHQLYAVYEMIVDIQRNYHGKFFKTFA</sequence>
<feature type="region of interest" description="Disordered" evidence="5">
    <location>
        <begin position="1717"/>
        <end position="1778"/>
    </location>
</feature>
<dbReference type="SMART" id="SM00487">
    <property type="entry name" value="DEXDc"/>
    <property type="match status" value="1"/>
</dbReference>
<feature type="domain" description="Helicase ATP-binding" evidence="6">
    <location>
        <begin position="796"/>
        <end position="966"/>
    </location>
</feature>
<keyword evidence="4" id="KW-0067">ATP-binding</keyword>
<dbReference type="GO" id="GO:0004386">
    <property type="term" value="F:helicase activity"/>
    <property type="evidence" value="ECO:0007669"/>
    <property type="project" value="UniProtKB-KW"/>
</dbReference>
<evidence type="ECO:0000259" key="7">
    <source>
        <dbReference type="PROSITE" id="PS51194"/>
    </source>
</evidence>
<feature type="domain" description="Helicase C-terminal" evidence="7">
    <location>
        <begin position="1244"/>
        <end position="1398"/>
    </location>
</feature>
<dbReference type="SMART" id="SM00490">
    <property type="entry name" value="HELICc"/>
    <property type="match status" value="1"/>
</dbReference>
<evidence type="ECO:0000313" key="8">
    <source>
        <dbReference type="EMBL" id="PWN20712.1"/>
    </source>
</evidence>
<dbReference type="GO" id="GO:0005737">
    <property type="term" value="C:cytoplasm"/>
    <property type="evidence" value="ECO:0007669"/>
    <property type="project" value="TreeGrafter"/>
</dbReference>
<feature type="compositionally biased region" description="Low complexity" evidence="5">
    <location>
        <begin position="553"/>
        <end position="564"/>
    </location>
</feature>
<evidence type="ECO:0000256" key="2">
    <source>
        <dbReference type="ARBA" id="ARBA00022801"/>
    </source>
</evidence>
<dbReference type="Pfam" id="PF00271">
    <property type="entry name" value="Helicase_C"/>
    <property type="match status" value="1"/>
</dbReference>
<dbReference type="Pfam" id="PF00270">
    <property type="entry name" value="DEAD"/>
    <property type="match status" value="1"/>
</dbReference>
<keyword evidence="9" id="KW-1185">Reference proteome</keyword>
<dbReference type="InterPro" id="IPR001650">
    <property type="entry name" value="Helicase_C-like"/>
</dbReference>
<keyword evidence="1" id="KW-0547">Nucleotide-binding</keyword>
<dbReference type="FunFam" id="3.40.50.300:FF:001039">
    <property type="entry name" value="ATP-dependent RNA helicase DDX60"/>
    <property type="match status" value="1"/>
</dbReference>
<feature type="compositionally biased region" description="Acidic residues" evidence="5">
    <location>
        <begin position="1717"/>
        <end position="1728"/>
    </location>
</feature>
<dbReference type="GO" id="GO:0005524">
    <property type="term" value="F:ATP binding"/>
    <property type="evidence" value="ECO:0007669"/>
    <property type="project" value="UniProtKB-KW"/>
</dbReference>
<protein>
    <submittedName>
        <fullName evidence="8">P-loop containing nucleoside triphosphate hydrolase protein</fullName>
    </submittedName>
</protein>
<dbReference type="RefSeq" id="XP_025347872.1">
    <property type="nucleotide sequence ID" value="XM_025492526.1"/>
</dbReference>
<accession>A0A316U674</accession>
<evidence type="ECO:0000256" key="3">
    <source>
        <dbReference type="ARBA" id="ARBA00022806"/>
    </source>
</evidence>
<dbReference type="InterPro" id="IPR014001">
    <property type="entry name" value="Helicase_ATP-bd"/>
</dbReference>
<dbReference type="Gene3D" id="3.40.50.300">
    <property type="entry name" value="P-loop containing nucleotide triphosphate hydrolases"/>
    <property type="match status" value="2"/>
</dbReference>
<feature type="compositionally biased region" description="Basic and acidic residues" evidence="5">
    <location>
        <begin position="1763"/>
        <end position="1773"/>
    </location>
</feature>